<evidence type="ECO:0008006" key="3">
    <source>
        <dbReference type="Google" id="ProtNLM"/>
    </source>
</evidence>
<comment type="caution">
    <text evidence="1">The sequence shown here is derived from an EMBL/GenBank/DDBJ whole genome shotgun (WGS) entry which is preliminary data.</text>
</comment>
<reference evidence="1" key="1">
    <citation type="submission" date="2022-06" db="EMBL/GenBank/DDBJ databases">
        <title>Isolation and Genomics of Futiania mangrovii gen. nov., sp. nov., a Rare and Metabolically-versatile member in the Class Alphaproteobacteria.</title>
        <authorList>
            <person name="Liu L."/>
            <person name="Huang W.-C."/>
            <person name="Pan J."/>
            <person name="Li J."/>
            <person name="Huang Y."/>
            <person name="Du H."/>
            <person name="Liu Y."/>
            <person name="Li M."/>
        </authorList>
    </citation>
    <scope>NUCLEOTIDE SEQUENCE</scope>
    <source>
        <strain evidence="1">FT118</strain>
    </source>
</reference>
<protein>
    <recommendedName>
        <fullName evidence="3">Cell division protein FtsL</fullName>
    </recommendedName>
</protein>
<proteinExistence type="predicted"/>
<evidence type="ECO:0000313" key="2">
    <source>
        <dbReference type="Proteomes" id="UP001055804"/>
    </source>
</evidence>
<gene>
    <name evidence="1" type="ORF">NJQ99_00830</name>
</gene>
<name>A0A9J6PFQ8_9PROT</name>
<dbReference type="Proteomes" id="UP001055804">
    <property type="component" value="Unassembled WGS sequence"/>
</dbReference>
<organism evidence="1 2">
    <name type="scientific">Futiania mangrovi</name>
    <dbReference type="NCBI Taxonomy" id="2959716"/>
    <lineage>
        <taxon>Bacteria</taxon>
        <taxon>Pseudomonadati</taxon>
        <taxon>Pseudomonadota</taxon>
        <taxon>Alphaproteobacteria</taxon>
        <taxon>Futianiales</taxon>
        <taxon>Futianiaceae</taxon>
        <taxon>Futiania</taxon>
    </lineage>
</organism>
<sequence>MMRFVNVLLFLLIAATSVGVYRVKYAVMDLEKEATQLSARLLEERDSIRTYQAEWTYLNEPRRLEGLAQRHLTLQPVNARQIMAPAQLPLRPPPGDAEIFAELPDGTIIRLPQYKPWVPAWETRQ</sequence>
<dbReference type="AlphaFoldDB" id="A0A9J6PFQ8"/>
<keyword evidence="2" id="KW-1185">Reference proteome</keyword>
<dbReference type="RefSeq" id="WP_269330908.1">
    <property type="nucleotide sequence ID" value="NZ_JAMZFT010000001.1"/>
</dbReference>
<accession>A0A9J6PFQ8</accession>
<evidence type="ECO:0000313" key="1">
    <source>
        <dbReference type="EMBL" id="MCP1334946.1"/>
    </source>
</evidence>
<dbReference type="EMBL" id="JAMZFT010000001">
    <property type="protein sequence ID" value="MCP1334946.1"/>
    <property type="molecule type" value="Genomic_DNA"/>
</dbReference>